<feature type="region of interest" description="Disordered" evidence="1">
    <location>
        <begin position="19"/>
        <end position="47"/>
    </location>
</feature>
<gene>
    <name evidence="3" type="ORF">PAC_02461</name>
</gene>
<dbReference type="InterPro" id="IPR045518">
    <property type="entry name" value="2EXR"/>
</dbReference>
<organism evidence="3 4">
    <name type="scientific">Phialocephala subalpina</name>
    <dbReference type="NCBI Taxonomy" id="576137"/>
    <lineage>
        <taxon>Eukaryota</taxon>
        <taxon>Fungi</taxon>
        <taxon>Dikarya</taxon>
        <taxon>Ascomycota</taxon>
        <taxon>Pezizomycotina</taxon>
        <taxon>Leotiomycetes</taxon>
        <taxon>Helotiales</taxon>
        <taxon>Mollisiaceae</taxon>
        <taxon>Phialocephala</taxon>
        <taxon>Phialocephala fortinii species complex</taxon>
    </lineage>
</organism>
<feature type="domain" description="2EXR" evidence="2">
    <location>
        <begin position="396"/>
        <end position="463"/>
    </location>
</feature>
<dbReference type="EMBL" id="FJOG01000003">
    <property type="protein sequence ID" value="CZR52584.1"/>
    <property type="molecule type" value="Genomic_DNA"/>
</dbReference>
<protein>
    <recommendedName>
        <fullName evidence="2">2EXR domain-containing protein</fullName>
    </recommendedName>
</protein>
<dbReference type="Proteomes" id="UP000184330">
    <property type="component" value="Unassembled WGS sequence"/>
</dbReference>
<proteinExistence type="predicted"/>
<keyword evidence="4" id="KW-1185">Reference proteome</keyword>
<dbReference type="AlphaFoldDB" id="A0A1L7WII8"/>
<evidence type="ECO:0000256" key="1">
    <source>
        <dbReference type="SAM" id="MobiDB-lite"/>
    </source>
</evidence>
<evidence type="ECO:0000313" key="4">
    <source>
        <dbReference type="Proteomes" id="UP000184330"/>
    </source>
</evidence>
<reference evidence="3 4" key="1">
    <citation type="submission" date="2016-03" db="EMBL/GenBank/DDBJ databases">
        <authorList>
            <person name="Ploux O."/>
        </authorList>
    </citation>
    <scope>NUCLEOTIDE SEQUENCE [LARGE SCALE GENOMIC DNA]</scope>
    <source>
        <strain evidence="3 4">UAMH 11012</strain>
    </source>
</reference>
<evidence type="ECO:0000259" key="2">
    <source>
        <dbReference type="Pfam" id="PF20150"/>
    </source>
</evidence>
<dbReference type="PANTHER" id="PTHR35910:SF6">
    <property type="entry name" value="2EXR DOMAIN-CONTAINING PROTEIN"/>
    <property type="match status" value="1"/>
</dbReference>
<accession>A0A1L7WII8</accession>
<sequence>MRPIHGVLHSYQESRELYLDKGGEAERKDRSGKNGKEDTKDENEETIKHHQRTHLVYMIFFHSAAKRAAGAFFSLVTDTFWGLEYDIHHFMTRYNLSKNIVGSYTGIAKLMRGGNGDKLKHLTLTKRVNAYDLRHFSVAFPCLETLTIVIQEEYMMLSWGDDSNRLPLTYRPEINGQLNATGLTADQRSVLTRMLHVVPLHSTRSLRLTYFYGGVFMSTDVDAFRAIQNKAVSNNVYTNLSGIPTSIIEGLQHLVFAHNAATPLKKSHFEHVCKSPEANGELDASRLSVERRRAIDDANLKTASKDHSSQDSIDLYLLRDFGLAHLRQNKKQCTKKSARQTKALTRKEASARDIKTVAKEAEVLTKEARGTLALQMMHDIPKRRTRISIRNPLTEFLLFPKLPIELRLMVWALAAPEPATVAQRKSRVKGRDFYYLRPGGVPALLHACKESRYEYLEEDTNDKDAKAEIESRRRKHPVYKLFFRKYSKTSAGAYMSVDVDTFWAMHFEFEAASSVKHLAVTYSDFSRVALWSFESLESLTVLVEEKELLERFGGPITYPAEVDSQMTQLSDMNLAIIVSGRQFVMGLTMSIIHGENTKFGSLPLKWRYERQFIRAENLRIPEIEDGPKNAGASKATTLRLRR</sequence>
<dbReference type="Pfam" id="PF20150">
    <property type="entry name" value="2EXR"/>
    <property type="match status" value="1"/>
</dbReference>
<evidence type="ECO:0000313" key="3">
    <source>
        <dbReference type="EMBL" id="CZR52584.1"/>
    </source>
</evidence>
<name>A0A1L7WII8_9HELO</name>
<dbReference type="OrthoDB" id="3513892at2759"/>
<feature type="compositionally biased region" description="Basic and acidic residues" evidence="1">
    <location>
        <begin position="19"/>
        <end position="39"/>
    </location>
</feature>
<dbReference type="PANTHER" id="PTHR35910">
    <property type="entry name" value="2EXR DOMAIN-CONTAINING PROTEIN"/>
    <property type="match status" value="1"/>
</dbReference>